<dbReference type="Proteomes" id="UP001552299">
    <property type="component" value="Unassembled WGS sequence"/>
</dbReference>
<comment type="caution">
    <text evidence="1">The sequence shown here is derived from an EMBL/GenBank/DDBJ whole genome shotgun (WGS) entry which is preliminary data.</text>
</comment>
<name>A0ABD0U067_DENTH</name>
<sequence length="371" mass="41754">MIRNDPENPVARVCRPALPPCLPQLPRLPRLPHLPRGLPPHPPWLPAFESHRVMSSVASRLARRLDFQHRVTRIALRAASVAGCFCQLPLQPTVSPLLLPALRERKPKMRENRGERKEKVVEISYHPNKFDVATSNLMNEDAPNKFDLFISLRVKKKVSQCTSPDVLIFHGNICEYDLIFCHPLFRSICNGNTDQNIKLNMGPLCSNILKKKVIGMELSPSTIDRAGKAVPPQRIPKIICPAGYVHDPYGLEVELRRRGFINKTIRSDCMGDPNMDHGFSYDDQGRVDVLHSPFFDVAFGNDTTADEYVKRVLYQLTLTIEDQLPANRWCLVSRRPSSPNPATSPTTSTRGIPLLLVASLLVASLLLRPFV</sequence>
<accession>A0ABD0U067</accession>
<dbReference type="AlphaFoldDB" id="A0ABD0U067"/>
<proteinExistence type="predicted"/>
<keyword evidence="2" id="KW-1185">Reference proteome</keyword>
<evidence type="ECO:0000313" key="2">
    <source>
        <dbReference type="Proteomes" id="UP001552299"/>
    </source>
</evidence>
<dbReference type="EMBL" id="JANQDX010000019">
    <property type="protein sequence ID" value="KAL0905232.1"/>
    <property type="molecule type" value="Genomic_DNA"/>
</dbReference>
<organism evidence="1 2">
    <name type="scientific">Dendrobium thyrsiflorum</name>
    <name type="common">Pinecone-like raceme dendrobium</name>
    <name type="synonym">Orchid</name>
    <dbReference type="NCBI Taxonomy" id="117978"/>
    <lineage>
        <taxon>Eukaryota</taxon>
        <taxon>Viridiplantae</taxon>
        <taxon>Streptophyta</taxon>
        <taxon>Embryophyta</taxon>
        <taxon>Tracheophyta</taxon>
        <taxon>Spermatophyta</taxon>
        <taxon>Magnoliopsida</taxon>
        <taxon>Liliopsida</taxon>
        <taxon>Asparagales</taxon>
        <taxon>Orchidaceae</taxon>
        <taxon>Epidendroideae</taxon>
        <taxon>Malaxideae</taxon>
        <taxon>Dendrobiinae</taxon>
        <taxon>Dendrobium</taxon>
    </lineage>
</organism>
<gene>
    <name evidence="1" type="ORF">M5K25_027422</name>
</gene>
<protein>
    <submittedName>
        <fullName evidence="1">Uncharacterized protein</fullName>
    </submittedName>
</protein>
<reference evidence="1 2" key="1">
    <citation type="journal article" date="2024" name="Plant Biotechnol. J.">
        <title>Dendrobium thyrsiflorum genome and its molecular insights into genes involved in important horticultural traits.</title>
        <authorList>
            <person name="Chen B."/>
            <person name="Wang J.Y."/>
            <person name="Zheng P.J."/>
            <person name="Li K.L."/>
            <person name="Liang Y.M."/>
            <person name="Chen X.F."/>
            <person name="Zhang C."/>
            <person name="Zhao X."/>
            <person name="He X."/>
            <person name="Zhang G.Q."/>
            <person name="Liu Z.J."/>
            <person name="Xu Q."/>
        </authorList>
    </citation>
    <scope>NUCLEOTIDE SEQUENCE [LARGE SCALE GENOMIC DNA]</scope>
    <source>
        <strain evidence="1">GZMU011</strain>
    </source>
</reference>
<evidence type="ECO:0000313" key="1">
    <source>
        <dbReference type="EMBL" id="KAL0905232.1"/>
    </source>
</evidence>